<sequence>MNKVDGHVVATYTEGGGKTYICDDYILKTEEGKKQVKDDIMRAAWNIVINARKRGINI</sequence>
<keyword evidence="2" id="KW-1185">Reference proteome</keyword>
<accession>F2JK82</accession>
<gene>
    <name evidence="1" type="ordered locus">Clole_2798</name>
</gene>
<dbReference type="KEGG" id="cle:Clole_2798"/>
<dbReference type="STRING" id="642492.Clole_2798"/>
<protein>
    <submittedName>
        <fullName evidence="1">Uncharacterized protein</fullName>
    </submittedName>
</protein>
<name>F2JK82_CELLD</name>
<dbReference type="RefSeq" id="WP_013657778.1">
    <property type="nucleotide sequence ID" value="NC_015275.1"/>
</dbReference>
<evidence type="ECO:0000313" key="2">
    <source>
        <dbReference type="Proteomes" id="UP000008467"/>
    </source>
</evidence>
<dbReference type="HOGENOM" id="CLU_2971020_0_0_9"/>
<dbReference type="Proteomes" id="UP000008467">
    <property type="component" value="Chromosome"/>
</dbReference>
<dbReference type="AlphaFoldDB" id="F2JK82"/>
<proteinExistence type="predicted"/>
<dbReference type="EMBL" id="CP002582">
    <property type="protein sequence ID" value="ADZ84497.1"/>
    <property type="molecule type" value="Genomic_DNA"/>
</dbReference>
<reference evidence="1 2" key="1">
    <citation type="journal article" date="2011" name="J. Bacteriol.">
        <title>Complete genome sequence of the cellulose-degrading bacterium Cellulosilyticum lentocellum.</title>
        <authorList>
            <consortium name="US DOE Joint Genome Institute"/>
            <person name="Miller D.A."/>
            <person name="Suen G."/>
            <person name="Bruce D."/>
            <person name="Copeland A."/>
            <person name="Cheng J.F."/>
            <person name="Detter C."/>
            <person name="Goodwin L.A."/>
            <person name="Han C.S."/>
            <person name="Hauser L.J."/>
            <person name="Land M.L."/>
            <person name="Lapidus A."/>
            <person name="Lucas S."/>
            <person name="Meincke L."/>
            <person name="Pitluck S."/>
            <person name="Tapia R."/>
            <person name="Teshima H."/>
            <person name="Woyke T."/>
            <person name="Fox B.G."/>
            <person name="Angert E.R."/>
            <person name="Currie C.R."/>
        </authorList>
    </citation>
    <scope>NUCLEOTIDE SEQUENCE [LARGE SCALE GENOMIC DNA]</scope>
    <source>
        <strain evidence="2">ATCC 49066 / DSM 5427 / NCIMB 11756 / RHM5</strain>
    </source>
</reference>
<evidence type="ECO:0000313" key="1">
    <source>
        <dbReference type="EMBL" id="ADZ84497.1"/>
    </source>
</evidence>
<organism evidence="1 2">
    <name type="scientific">Cellulosilyticum lentocellum (strain ATCC 49066 / DSM 5427 / NCIMB 11756 / RHM5)</name>
    <name type="common">Clostridium lentocellum</name>
    <dbReference type="NCBI Taxonomy" id="642492"/>
    <lineage>
        <taxon>Bacteria</taxon>
        <taxon>Bacillati</taxon>
        <taxon>Bacillota</taxon>
        <taxon>Clostridia</taxon>
        <taxon>Lachnospirales</taxon>
        <taxon>Cellulosilyticaceae</taxon>
        <taxon>Cellulosilyticum</taxon>
    </lineage>
</organism>